<protein>
    <submittedName>
        <fullName evidence="2">Uncharacterized protein</fullName>
    </submittedName>
</protein>
<dbReference type="AlphaFoldDB" id="A0A4E0RZ86"/>
<accession>A0A4E0RZ86</accession>
<keyword evidence="1" id="KW-0732">Signal</keyword>
<keyword evidence="3" id="KW-1185">Reference proteome</keyword>
<sequence>MHCTKQFCWMNIVSIVFVCTETTKILLEERLALLNQIKVLLNEVIESNNYTFPPNLKDDAQMSLMDVTIAKKSLLIPNVNMTGIYNTVRRTLQKLLDSTRNAKINDSLDNLEKRLVYFINN</sequence>
<proteinExistence type="predicted"/>
<evidence type="ECO:0000256" key="1">
    <source>
        <dbReference type="SAM" id="SignalP"/>
    </source>
</evidence>
<comment type="caution">
    <text evidence="2">The sequence shown here is derived from an EMBL/GenBank/DDBJ whole genome shotgun (WGS) entry which is preliminary data.</text>
</comment>
<reference evidence="2" key="1">
    <citation type="submission" date="2019-03" db="EMBL/GenBank/DDBJ databases">
        <title>Improved annotation for the trematode Fasciola hepatica.</title>
        <authorList>
            <person name="Choi Y.-J."/>
            <person name="Martin J."/>
            <person name="Mitreva M."/>
        </authorList>
    </citation>
    <scope>NUCLEOTIDE SEQUENCE [LARGE SCALE GENOMIC DNA]</scope>
</reference>
<name>A0A4E0RZ86_FASHE</name>
<dbReference type="Proteomes" id="UP000230066">
    <property type="component" value="Unassembled WGS sequence"/>
</dbReference>
<organism evidence="2 3">
    <name type="scientific">Fasciola hepatica</name>
    <name type="common">Liver fluke</name>
    <dbReference type="NCBI Taxonomy" id="6192"/>
    <lineage>
        <taxon>Eukaryota</taxon>
        <taxon>Metazoa</taxon>
        <taxon>Spiralia</taxon>
        <taxon>Lophotrochozoa</taxon>
        <taxon>Platyhelminthes</taxon>
        <taxon>Trematoda</taxon>
        <taxon>Digenea</taxon>
        <taxon>Plagiorchiida</taxon>
        <taxon>Echinostomata</taxon>
        <taxon>Echinostomatoidea</taxon>
        <taxon>Fasciolidae</taxon>
        <taxon>Fasciola</taxon>
    </lineage>
</organism>
<feature type="signal peptide" evidence="1">
    <location>
        <begin position="1"/>
        <end position="22"/>
    </location>
</feature>
<feature type="chain" id="PRO_5020029738" evidence="1">
    <location>
        <begin position="23"/>
        <end position="121"/>
    </location>
</feature>
<evidence type="ECO:0000313" key="2">
    <source>
        <dbReference type="EMBL" id="THD24512.1"/>
    </source>
</evidence>
<dbReference type="EMBL" id="JXXN02001561">
    <property type="protein sequence ID" value="THD24512.1"/>
    <property type="molecule type" value="Genomic_DNA"/>
</dbReference>
<evidence type="ECO:0000313" key="3">
    <source>
        <dbReference type="Proteomes" id="UP000230066"/>
    </source>
</evidence>
<gene>
    <name evidence="2" type="ORF">D915_004800</name>
</gene>